<comment type="caution">
    <text evidence="1">The sequence shown here is derived from an EMBL/GenBank/DDBJ whole genome shotgun (WGS) entry which is preliminary data.</text>
</comment>
<dbReference type="AlphaFoldDB" id="A0A8H5B8K1"/>
<name>A0A8H5B8K1_9AGAR</name>
<protein>
    <submittedName>
        <fullName evidence="1">Uncharacterized protein</fullName>
    </submittedName>
</protein>
<reference evidence="1 2" key="1">
    <citation type="journal article" date="2020" name="ISME J.">
        <title>Uncovering the hidden diversity of litter-decomposition mechanisms in mushroom-forming fungi.</title>
        <authorList>
            <person name="Floudas D."/>
            <person name="Bentzer J."/>
            <person name="Ahren D."/>
            <person name="Johansson T."/>
            <person name="Persson P."/>
            <person name="Tunlid A."/>
        </authorList>
    </citation>
    <scope>NUCLEOTIDE SEQUENCE [LARGE SCALE GENOMIC DNA]</scope>
    <source>
        <strain evidence="1 2">CBS 101986</strain>
    </source>
</reference>
<organism evidence="1 2">
    <name type="scientific">Psilocybe cf. subviscida</name>
    <dbReference type="NCBI Taxonomy" id="2480587"/>
    <lineage>
        <taxon>Eukaryota</taxon>
        <taxon>Fungi</taxon>
        <taxon>Dikarya</taxon>
        <taxon>Basidiomycota</taxon>
        <taxon>Agaricomycotina</taxon>
        <taxon>Agaricomycetes</taxon>
        <taxon>Agaricomycetidae</taxon>
        <taxon>Agaricales</taxon>
        <taxon>Agaricineae</taxon>
        <taxon>Strophariaceae</taxon>
        <taxon>Psilocybe</taxon>
    </lineage>
</organism>
<keyword evidence="2" id="KW-1185">Reference proteome</keyword>
<evidence type="ECO:0000313" key="2">
    <source>
        <dbReference type="Proteomes" id="UP000567179"/>
    </source>
</evidence>
<proteinExistence type="predicted"/>
<gene>
    <name evidence="1" type="ORF">D9619_010716</name>
</gene>
<evidence type="ECO:0000313" key="1">
    <source>
        <dbReference type="EMBL" id="KAF5318630.1"/>
    </source>
</evidence>
<sequence>MIPLTQRWSSAYQTHQTSFRLQIPASFSYYQSPTLRAASPSPIHLDALTLCCIAGQLMHSGFGVCVLPLSRTPAVALVQAVLGSTMTPTRPSSGHLANYPPIV</sequence>
<accession>A0A8H5B8K1</accession>
<dbReference type="Proteomes" id="UP000567179">
    <property type="component" value="Unassembled WGS sequence"/>
</dbReference>
<dbReference type="EMBL" id="JAACJJ010000030">
    <property type="protein sequence ID" value="KAF5318630.1"/>
    <property type="molecule type" value="Genomic_DNA"/>
</dbReference>